<name>S4NL35_9LACO</name>
<reference evidence="2" key="1">
    <citation type="journal article" date="2013" name="Genome Announc.">
        <title>Draft Genome Sequence of D-Branched-Chain Amino Acid Producer Lactobacillus otakiensis JCM 15040T, Isolated from a Traditional Japanese Pickle.</title>
        <authorList>
            <person name="Doi K."/>
            <person name="Mori K."/>
            <person name="Mutaguchi Y."/>
            <person name="Tashiro K."/>
            <person name="Fujino Y."/>
            <person name="Ohmori T."/>
            <person name="Kuhara S."/>
            <person name="Ohshima T."/>
        </authorList>
    </citation>
    <scope>NUCLEOTIDE SEQUENCE [LARGE SCALE GENOMIC DNA]</scope>
    <source>
        <strain evidence="2">JCM 15040</strain>
    </source>
</reference>
<proteinExistence type="predicted"/>
<organism evidence="1 2">
    <name type="scientific">Lentilactobacillus otakiensis DSM 19908 = JCM 15040</name>
    <dbReference type="NCBI Taxonomy" id="1423780"/>
    <lineage>
        <taxon>Bacteria</taxon>
        <taxon>Bacillati</taxon>
        <taxon>Bacillota</taxon>
        <taxon>Bacilli</taxon>
        <taxon>Lactobacillales</taxon>
        <taxon>Lactobacillaceae</taxon>
        <taxon>Lentilactobacillus</taxon>
    </lineage>
</organism>
<evidence type="ECO:0000313" key="1">
    <source>
        <dbReference type="EMBL" id="GAD16606.1"/>
    </source>
</evidence>
<protein>
    <submittedName>
        <fullName evidence="1">Uncharacterized protein</fullName>
    </submittedName>
</protein>
<gene>
    <name evidence="1" type="ORF">LOT_1144</name>
</gene>
<dbReference type="AlphaFoldDB" id="S4NL35"/>
<evidence type="ECO:0000313" key="2">
    <source>
        <dbReference type="Proteomes" id="UP000016361"/>
    </source>
</evidence>
<dbReference type="Proteomes" id="UP000016361">
    <property type="component" value="Unassembled WGS sequence"/>
</dbReference>
<keyword evidence="2" id="KW-1185">Reference proteome</keyword>
<comment type="caution">
    <text evidence="1">The sequence shown here is derived from an EMBL/GenBank/DDBJ whole genome shotgun (WGS) entry which is preliminary data.</text>
</comment>
<accession>S4NL35</accession>
<dbReference type="EMBL" id="BASH01000003">
    <property type="protein sequence ID" value="GAD16606.1"/>
    <property type="molecule type" value="Genomic_DNA"/>
</dbReference>
<sequence length="43" mass="4934">MLIKLGSIIKNKLDIEEKSNTNAFPKRASFGERSGLQRREDEL</sequence>